<dbReference type="Proteomes" id="UP000000366">
    <property type="component" value="Plasmid RPME01"/>
</dbReference>
<evidence type="ECO:0000313" key="3">
    <source>
        <dbReference type="Proteomes" id="UP000000366"/>
    </source>
</evidence>
<name>A2SMM4_METPP</name>
<sequence>MHIGSQFSAVQGRHFVQEVLPGCPSFGGQRTAGAMRSFARRYLPQPPHEPLVPLGQPSARMPSLAPNPSVKRTACGWLRQPPSAAYFYR</sequence>
<reference evidence="2 3" key="1">
    <citation type="journal article" date="2007" name="J. Bacteriol.">
        <title>Whole-genome analysis of the methyl tert-butyl ether-degrading beta-proteobacterium Methylibium petroleiphilum PM1.</title>
        <authorList>
            <person name="Kane S.R."/>
            <person name="Chakicherla A.Y."/>
            <person name="Chain P.S.G."/>
            <person name="Schmidt R."/>
            <person name="Shin M.W."/>
            <person name="Legler T.C."/>
            <person name="Scow K.M."/>
            <person name="Larimer F.W."/>
            <person name="Lucas S.M."/>
            <person name="Richardson P.M."/>
            <person name="Hristova K.R."/>
        </authorList>
    </citation>
    <scope>NUCLEOTIDE SEQUENCE [LARGE SCALE GENOMIC DNA]</scope>
    <source>
        <strain evidence="3">ATCC BAA-1232 / LMG 22953 / PM1</strain>
        <plasmid evidence="2 3">RPME01</plasmid>
    </source>
</reference>
<accession>A2SMM4</accession>
<keyword evidence="2" id="KW-0614">Plasmid</keyword>
<dbReference type="KEGG" id="mpt:Mpe_B0032"/>
<protein>
    <submittedName>
        <fullName evidence="2">Uncharacterized protein</fullName>
    </submittedName>
</protein>
<proteinExistence type="predicted"/>
<evidence type="ECO:0000313" key="2">
    <source>
        <dbReference type="EMBL" id="ABM96813.1"/>
    </source>
</evidence>
<evidence type="ECO:0000256" key="1">
    <source>
        <dbReference type="SAM" id="MobiDB-lite"/>
    </source>
</evidence>
<gene>
    <name evidence="2" type="ordered locus">Mpe_B0032</name>
</gene>
<geneLocation type="plasmid" evidence="2 3">
    <name>RPME01</name>
</geneLocation>
<organism evidence="2 3">
    <name type="scientific">Methylibium petroleiphilum (strain ATCC BAA-1232 / LMG 22953 / PM1)</name>
    <dbReference type="NCBI Taxonomy" id="420662"/>
    <lineage>
        <taxon>Bacteria</taxon>
        <taxon>Pseudomonadati</taxon>
        <taxon>Pseudomonadota</taxon>
        <taxon>Betaproteobacteria</taxon>
        <taxon>Burkholderiales</taxon>
        <taxon>Sphaerotilaceae</taxon>
        <taxon>Methylibium</taxon>
    </lineage>
</organism>
<dbReference type="HOGENOM" id="CLU_2451212_0_0_4"/>
<feature type="region of interest" description="Disordered" evidence="1">
    <location>
        <begin position="46"/>
        <end position="67"/>
    </location>
</feature>
<keyword evidence="3" id="KW-1185">Reference proteome</keyword>
<dbReference type="AlphaFoldDB" id="A2SMM4"/>
<dbReference type="EMBL" id="CP000556">
    <property type="protein sequence ID" value="ABM96813.1"/>
    <property type="molecule type" value="Genomic_DNA"/>
</dbReference>